<evidence type="ECO:0000313" key="5">
    <source>
        <dbReference type="EMBL" id="MBM7037281.1"/>
    </source>
</evidence>
<keyword evidence="6" id="KW-1185">Reference proteome</keyword>
<dbReference type="InterPro" id="IPR027396">
    <property type="entry name" value="DsrEFH-like"/>
</dbReference>
<accession>A0ABS2HKS0</accession>
<dbReference type="Gene3D" id="3.40.1260.10">
    <property type="entry name" value="DsrEFH-like"/>
    <property type="match status" value="1"/>
</dbReference>
<dbReference type="PANTHER" id="PTHR38780">
    <property type="entry name" value="PROTEIN TUSC"/>
    <property type="match status" value="1"/>
</dbReference>
<sequence length="118" mass="12716">MSATGFLFTQAPHTTASGREGLDAVLATSAYSEELCCLFVGEGVLQLLSAQEPEVLKLKDYVSAFKLLDLYDIEEVFVSHSALGSYGLTADDLIIDCEVLDDGAMADTLAKCDKVLRF</sequence>
<dbReference type="InterPro" id="IPR003787">
    <property type="entry name" value="Sulphur_relay_DsrE/F-like"/>
</dbReference>
<dbReference type="Pfam" id="PF02635">
    <property type="entry name" value="DsrE"/>
    <property type="match status" value="1"/>
</dbReference>
<gene>
    <name evidence="5" type="primary">tusC</name>
    <name evidence="5" type="ORF">JQC93_12780</name>
</gene>
<evidence type="ECO:0000256" key="1">
    <source>
        <dbReference type="ARBA" id="ARBA00002850"/>
    </source>
</evidence>
<comment type="function">
    <text evidence="1">Could be part of a sulfur-relay system.</text>
</comment>
<proteinExistence type="inferred from homology"/>
<evidence type="ECO:0000256" key="2">
    <source>
        <dbReference type="ARBA" id="ARBA00004496"/>
    </source>
</evidence>
<protein>
    <recommendedName>
        <fullName evidence="4">Protein TusC homolog</fullName>
    </recommendedName>
</protein>
<name>A0ABS2HKS0_9VIBR</name>
<dbReference type="PANTHER" id="PTHR38780:SF1">
    <property type="entry name" value="PROTEIN TUSC"/>
    <property type="match status" value="1"/>
</dbReference>
<dbReference type="RefSeq" id="WP_205158846.1">
    <property type="nucleotide sequence ID" value="NZ_JAFEUM010000005.1"/>
</dbReference>
<organism evidence="5 6">
    <name type="scientific">Vibrio ulleungensis</name>
    <dbReference type="NCBI Taxonomy" id="2807619"/>
    <lineage>
        <taxon>Bacteria</taxon>
        <taxon>Pseudomonadati</taxon>
        <taxon>Pseudomonadota</taxon>
        <taxon>Gammaproteobacteria</taxon>
        <taxon>Vibrionales</taxon>
        <taxon>Vibrionaceae</taxon>
        <taxon>Vibrio</taxon>
    </lineage>
</organism>
<dbReference type="NCBIfam" id="NF001238">
    <property type="entry name" value="PRK00211.1"/>
    <property type="match status" value="1"/>
</dbReference>
<comment type="caution">
    <text evidence="5">The sequence shown here is derived from an EMBL/GenBank/DDBJ whole genome shotgun (WGS) entry which is preliminary data.</text>
</comment>
<dbReference type="SUPFAM" id="SSF75169">
    <property type="entry name" value="DsrEFH-like"/>
    <property type="match status" value="1"/>
</dbReference>
<reference evidence="5 6" key="1">
    <citation type="submission" date="2021-02" db="EMBL/GenBank/DDBJ databases">
        <authorList>
            <person name="Park J.-S."/>
        </authorList>
    </citation>
    <scope>NUCLEOTIDE SEQUENCE [LARGE SCALE GENOMIC DNA]</scope>
    <source>
        <strain evidence="5 6">188UL20-2</strain>
    </source>
</reference>
<evidence type="ECO:0000256" key="3">
    <source>
        <dbReference type="ARBA" id="ARBA00005996"/>
    </source>
</evidence>
<dbReference type="InterPro" id="IPR017462">
    <property type="entry name" value="Sulphur_relay_TusC/DsrF"/>
</dbReference>
<comment type="subcellular location">
    <subcellularLocation>
        <location evidence="2">Cytoplasm</location>
    </subcellularLocation>
</comment>
<evidence type="ECO:0000313" key="6">
    <source>
        <dbReference type="Proteomes" id="UP000809621"/>
    </source>
</evidence>
<dbReference type="Proteomes" id="UP000809621">
    <property type="component" value="Unassembled WGS sequence"/>
</dbReference>
<comment type="similarity">
    <text evidence="3">Belongs to the DsrF/TusC family.</text>
</comment>
<dbReference type="EMBL" id="JAFEUM010000005">
    <property type="protein sequence ID" value="MBM7037281.1"/>
    <property type="molecule type" value="Genomic_DNA"/>
</dbReference>
<dbReference type="NCBIfam" id="TIGR03010">
    <property type="entry name" value="sulf_tusC_dsrF"/>
    <property type="match status" value="1"/>
</dbReference>
<evidence type="ECO:0000256" key="4">
    <source>
        <dbReference type="ARBA" id="ARBA00017149"/>
    </source>
</evidence>